<evidence type="ECO:0000313" key="2">
    <source>
        <dbReference type="Proteomes" id="UP000023435"/>
    </source>
</evidence>
<evidence type="ECO:0000313" key="1">
    <source>
        <dbReference type="EMBL" id="KWS03954.1"/>
    </source>
</evidence>
<proteinExistence type="predicted"/>
<dbReference type="InterPro" id="IPR031982">
    <property type="entry name" value="PilE-like"/>
</dbReference>
<name>A0A108U7G8_9GAMM</name>
<sequence length="87" mass="9158">MGQVQYMERYYTTRFTYTGATVPAGGCVTELNGFYTFGSVIAATSYTLTATPAGAQASGDGKCMTMSINDKGVKAKSGTATNVLDCW</sequence>
<gene>
    <name evidence="1" type="ORF">AZ78_1503</name>
</gene>
<dbReference type="EMBL" id="JAJA02000001">
    <property type="protein sequence ID" value="KWS03954.1"/>
    <property type="molecule type" value="Genomic_DNA"/>
</dbReference>
<dbReference type="Pfam" id="PF16732">
    <property type="entry name" value="ComP_DUS"/>
    <property type="match status" value="1"/>
</dbReference>
<reference evidence="1 2" key="1">
    <citation type="journal article" date="2014" name="Genome Announc.">
        <title>Draft Genome Sequence of Lysobacter capsici AZ78, a Bacterium Antagonistic to Plant-Pathogenic Oomycetes.</title>
        <authorList>
            <person name="Puopolo G."/>
            <person name="Sonego P."/>
            <person name="Engelen K."/>
            <person name="Pertot I."/>
        </authorList>
    </citation>
    <scope>NUCLEOTIDE SEQUENCE [LARGE SCALE GENOMIC DNA]</scope>
    <source>
        <strain evidence="1 2">AZ78</strain>
    </source>
</reference>
<comment type="caution">
    <text evidence="1">The sequence shown here is derived from an EMBL/GenBank/DDBJ whole genome shotgun (WGS) entry which is preliminary data.</text>
</comment>
<keyword evidence="2" id="KW-1185">Reference proteome</keyword>
<organism evidence="1 2">
    <name type="scientific">Lysobacter capsici AZ78</name>
    <dbReference type="NCBI Taxonomy" id="1444315"/>
    <lineage>
        <taxon>Bacteria</taxon>
        <taxon>Pseudomonadati</taxon>
        <taxon>Pseudomonadota</taxon>
        <taxon>Gammaproteobacteria</taxon>
        <taxon>Lysobacterales</taxon>
        <taxon>Lysobacteraceae</taxon>
        <taxon>Lysobacter</taxon>
    </lineage>
</organism>
<dbReference type="Proteomes" id="UP000023435">
    <property type="component" value="Unassembled WGS sequence"/>
</dbReference>
<dbReference type="GO" id="GO:0043683">
    <property type="term" value="P:type IV pilus assembly"/>
    <property type="evidence" value="ECO:0007669"/>
    <property type="project" value="InterPro"/>
</dbReference>
<accession>A0A108U7G8</accession>
<protein>
    <submittedName>
        <fullName evidence="1">Type IV pilus biogenesis protein PilE</fullName>
    </submittedName>
</protein>
<dbReference type="AlphaFoldDB" id="A0A108U7G8"/>